<dbReference type="AlphaFoldDB" id="A0A369THM1"/>
<evidence type="ECO:0000256" key="1">
    <source>
        <dbReference type="SAM" id="SignalP"/>
    </source>
</evidence>
<dbReference type="EMBL" id="QPMK01000017">
    <property type="protein sequence ID" value="RDD64849.1"/>
    <property type="molecule type" value="Genomic_DNA"/>
</dbReference>
<reference evidence="2 3" key="1">
    <citation type="submission" date="2018-07" db="EMBL/GenBank/DDBJ databases">
        <title>Thalassococcus profundi sp. nov., a marine bacterium isolated from deep seawater of Okinawa Trough.</title>
        <authorList>
            <person name="Yu M."/>
        </authorList>
    </citation>
    <scope>NUCLEOTIDE SEQUENCE [LARGE SCALE GENOMIC DNA]</scope>
    <source>
        <strain evidence="2 3">WRAS1</strain>
    </source>
</reference>
<accession>A0A369THM1</accession>
<sequence length="215" mass="22502">MRWCLPLLVTACPALACEAPVCLVPNDSLSLSRVITFDTLPTSMGIGRDLSGIVTADGARFGEHFAGMIRGESGSYDRFTGPPDAPLRIVPGPDRGNLGTMLLYGTTILHGHGPALFPRTEAIGEGSIAVLFDEGQAALALDIRGGEGGTATIRFYTRDGALLHGIEINGLGEAQVSFLRQGQQADIAGILLENADPEGIGMDNLRFALEALLGA</sequence>
<feature type="chain" id="PRO_5016620633" evidence="1">
    <location>
        <begin position="17"/>
        <end position="215"/>
    </location>
</feature>
<organism evidence="2 3">
    <name type="scientific">Thalassococcus profundi</name>
    <dbReference type="NCBI Taxonomy" id="2282382"/>
    <lineage>
        <taxon>Bacteria</taxon>
        <taxon>Pseudomonadati</taxon>
        <taxon>Pseudomonadota</taxon>
        <taxon>Alphaproteobacteria</taxon>
        <taxon>Rhodobacterales</taxon>
        <taxon>Roseobacteraceae</taxon>
        <taxon>Thalassococcus</taxon>
    </lineage>
</organism>
<evidence type="ECO:0000313" key="3">
    <source>
        <dbReference type="Proteomes" id="UP000253977"/>
    </source>
</evidence>
<keyword evidence="1" id="KW-0732">Signal</keyword>
<dbReference type="Proteomes" id="UP000253977">
    <property type="component" value="Unassembled WGS sequence"/>
</dbReference>
<feature type="signal peptide" evidence="1">
    <location>
        <begin position="1"/>
        <end position="16"/>
    </location>
</feature>
<dbReference type="OrthoDB" id="7838899at2"/>
<evidence type="ECO:0000313" key="2">
    <source>
        <dbReference type="EMBL" id="RDD64849.1"/>
    </source>
</evidence>
<gene>
    <name evidence="2" type="ORF">DU478_18045</name>
</gene>
<name>A0A369THM1_9RHOB</name>
<proteinExistence type="predicted"/>
<protein>
    <submittedName>
        <fullName evidence="2">Uncharacterized protein</fullName>
    </submittedName>
</protein>
<comment type="caution">
    <text evidence="2">The sequence shown here is derived from an EMBL/GenBank/DDBJ whole genome shotgun (WGS) entry which is preliminary data.</text>
</comment>
<keyword evidence="3" id="KW-1185">Reference proteome</keyword>